<proteinExistence type="predicted"/>
<keyword evidence="1" id="KW-0805">Transcription regulation</keyword>
<dbReference type="AlphaFoldDB" id="A0A545AFQ8"/>
<keyword evidence="2" id="KW-0238">DNA-binding</keyword>
<feature type="domain" description="HTH hxlR-type" evidence="4">
    <location>
        <begin position="23"/>
        <end position="119"/>
    </location>
</feature>
<dbReference type="OrthoDB" id="3481682at2"/>
<dbReference type="SUPFAM" id="SSF46785">
    <property type="entry name" value="Winged helix' DNA-binding domain"/>
    <property type="match status" value="1"/>
</dbReference>
<dbReference type="InterPro" id="IPR036390">
    <property type="entry name" value="WH_DNA-bd_sf"/>
</dbReference>
<protein>
    <submittedName>
        <fullName evidence="5">Helix-turn-helix transcriptional regulator</fullName>
    </submittedName>
</protein>
<reference evidence="5 6" key="1">
    <citation type="submission" date="2019-07" db="EMBL/GenBank/DDBJ databases">
        <title>Cryptosporangium phraense sp. nov., isolated from plant litter.</title>
        <authorList>
            <person name="Suriyachadkun C."/>
        </authorList>
    </citation>
    <scope>NUCLEOTIDE SEQUENCE [LARGE SCALE GENOMIC DNA]</scope>
    <source>
        <strain evidence="5 6">A-T 5661</strain>
    </source>
</reference>
<dbReference type="Pfam" id="PF01638">
    <property type="entry name" value="HxlR"/>
    <property type="match status" value="1"/>
</dbReference>
<name>A0A545AFQ8_9ACTN</name>
<dbReference type="RefSeq" id="WP_142709467.1">
    <property type="nucleotide sequence ID" value="NZ_VIRS01000047.1"/>
</dbReference>
<gene>
    <name evidence="5" type="ORF">FL583_36440</name>
</gene>
<evidence type="ECO:0000259" key="4">
    <source>
        <dbReference type="PROSITE" id="PS51118"/>
    </source>
</evidence>
<dbReference type="GO" id="GO:0003677">
    <property type="term" value="F:DNA binding"/>
    <property type="evidence" value="ECO:0007669"/>
    <property type="project" value="UniProtKB-KW"/>
</dbReference>
<evidence type="ECO:0000256" key="2">
    <source>
        <dbReference type="ARBA" id="ARBA00023125"/>
    </source>
</evidence>
<sequence>MSGRNTVVSSLPARVPLAEYEACPVTEVFRRFGDKWTLVTLMLLSERTHRFNELQHRIEGISQRMLTRTLRALESDGLVQRTVHPTVPPSVEYSLTPPGRSLLGPLAEIAAWAVGREPG</sequence>
<evidence type="ECO:0000256" key="1">
    <source>
        <dbReference type="ARBA" id="ARBA00023015"/>
    </source>
</evidence>
<keyword evidence="6" id="KW-1185">Reference proteome</keyword>
<dbReference type="InParanoid" id="A0A545AFQ8"/>
<dbReference type="PANTHER" id="PTHR33204">
    <property type="entry name" value="TRANSCRIPTIONAL REGULATOR, MARR FAMILY"/>
    <property type="match status" value="1"/>
</dbReference>
<dbReference type="EMBL" id="VIRS01000047">
    <property type="protein sequence ID" value="TQS40111.1"/>
    <property type="molecule type" value="Genomic_DNA"/>
</dbReference>
<organism evidence="5 6">
    <name type="scientific">Cryptosporangium phraense</name>
    <dbReference type="NCBI Taxonomy" id="2593070"/>
    <lineage>
        <taxon>Bacteria</taxon>
        <taxon>Bacillati</taxon>
        <taxon>Actinomycetota</taxon>
        <taxon>Actinomycetes</taxon>
        <taxon>Cryptosporangiales</taxon>
        <taxon>Cryptosporangiaceae</taxon>
        <taxon>Cryptosporangium</taxon>
    </lineage>
</organism>
<dbReference type="Gene3D" id="1.10.10.10">
    <property type="entry name" value="Winged helix-like DNA-binding domain superfamily/Winged helix DNA-binding domain"/>
    <property type="match status" value="1"/>
</dbReference>
<evidence type="ECO:0000313" key="5">
    <source>
        <dbReference type="EMBL" id="TQS40111.1"/>
    </source>
</evidence>
<dbReference type="InterPro" id="IPR002577">
    <property type="entry name" value="HTH_HxlR"/>
</dbReference>
<dbReference type="PANTHER" id="PTHR33204:SF39">
    <property type="entry name" value="TRANSCRIPTIONAL REGULATORY PROTEIN"/>
    <property type="match status" value="1"/>
</dbReference>
<dbReference type="PROSITE" id="PS51118">
    <property type="entry name" value="HTH_HXLR"/>
    <property type="match status" value="1"/>
</dbReference>
<evidence type="ECO:0000313" key="6">
    <source>
        <dbReference type="Proteomes" id="UP000317982"/>
    </source>
</evidence>
<dbReference type="Proteomes" id="UP000317982">
    <property type="component" value="Unassembled WGS sequence"/>
</dbReference>
<evidence type="ECO:0000256" key="3">
    <source>
        <dbReference type="ARBA" id="ARBA00023163"/>
    </source>
</evidence>
<keyword evidence="3" id="KW-0804">Transcription</keyword>
<comment type="caution">
    <text evidence="5">The sequence shown here is derived from an EMBL/GenBank/DDBJ whole genome shotgun (WGS) entry which is preliminary data.</text>
</comment>
<accession>A0A545AFQ8</accession>
<dbReference type="InterPro" id="IPR036388">
    <property type="entry name" value="WH-like_DNA-bd_sf"/>
</dbReference>